<comment type="similarity">
    <text evidence="3">In the N-terminal section; belongs to the PMEI family.</text>
</comment>
<evidence type="ECO:0000256" key="7">
    <source>
        <dbReference type="ARBA" id="ARBA00022801"/>
    </source>
</evidence>
<feature type="active site" evidence="9">
    <location>
        <position position="370"/>
    </location>
</feature>
<comment type="catalytic activity">
    <reaction evidence="10">
        <text>[(1-&gt;4)-alpha-D-galacturonosyl methyl ester](n) + n H2O = [(1-&gt;4)-alpha-D-galacturonosyl](n) + n methanol + n H(+)</text>
        <dbReference type="Rhea" id="RHEA:22380"/>
        <dbReference type="Rhea" id="RHEA-COMP:14570"/>
        <dbReference type="Rhea" id="RHEA-COMP:14573"/>
        <dbReference type="ChEBI" id="CHEBI:15377"/>
        <dbReference type="ChEBI" id="CHEBI:15378"/>
        <dbReference type="ChEBI" id="CHEBI:17790"/>
        <dbReference type="ChEBI" id="CHEBI:140522"/>
        <dbReference type="ChEBI" id="CHEBI:140523"/>
        <dbReference type="EC" id="3.1.1.11"/>
    </reaction>
</comment>
<dbReference type="FunFam" id="2.160.20.10:FF:000029">
    <property type="entry name" value="Pectinesterase 4"/>
    <property type="match status" value="1"/>
</dbReference>
<dbReference type="NCBIfam" id="TIGR01614">
    <property type="entry name" value="PME_inhib"/>
    <property type="match status" value="1"/>
</dbReference>
<dbReference type="InterPro" id="IPR035513">
    <property type="entry name" value="Invertase/methylesterase_inhib"/>
</dbReference>
<dbReference type="EC" id="3.1.1.11" evidence="5 10"/>
<comment type="similarity">
    <text evidence="4">In the C-terminal section; belongs to the pectinesterase family.</text>
</comment>
<organism evidence="12 13">
    <name type="scientific">Apostasia shenzhenica</name>
    <dbReference type="NCBI Taxonomy" id="1088818"/>
    <lineage>
        <taxon>Eukaryota</taxon>
        <taxon>Viridiplantae</taxon>
        <taxon>Streptophyta</taxon>
        <taxon>Embryophyta</taxon>
        <taxon>Tracheophyta</taxon>
        <taxon>Spermatophyta</taxon>
        <taxon>Magnoliopsida</taxon>
        <taxon>Liliopsida</taxon>
        <taxon>Asparagales</taxon>
        <taxon>Orchidaceae</taxon>
        <taxon>Apostasioideae</taxon>
        <taxon>Apostasia</taxon>
    </lineage>
</organism>
<dbReference type="SUPFAM" id="SSF51126">
    <property type="entry name" value="Pectin lyase-like"/>
    <property type="match status" value="1"/>
</dbReference>
<dbReference type="Proteomes" id="UP000236161">
    <property type="component" value="Unassembled WGS sequence"/>
</dbReference>
<keyword evidence="8 10" id="KW-0063">Aspartyl esterase</keyword>
<feature type="domain" description="Pectinesterase inhibitor" evidence="11">
    <location>
        <begin position="23"/>
        <end position="171"/>
    </location>
</feature>
<dbReference type="InterPro" id="IPR006501">
    <property type="entry name" value="Pectinesterase_inhib_dom"/>
</dbReference>
<dbReference type="InterPro" id="IPR033131">
    <property type="entry name" value="Pectinesterase_Asp_AS"/>
</dbReference>
<dbReference type="GO" id="GO:0004857">
    <property type="term" value="F:enzyme inhibitor activity"/>
    <property type="evidence" value="ECO:0007669"/>
    <property type="project" value="InterPro"/>
</dbReference>
<dbReference type="GO" id="GO:0030599">
    <property type="term" value="F:pectinesterase activity"/>
    <property type="evidence" value="ECO:0007669"/>
    <property type="project" value="UniProtKB-UniRule"/>
</dbReference>
<dbReference type="STRING" id="1088818.A0A2I0AM80"/>
<evidence type="ECO:0000256" key="1">
    <source>
        <dbReference type="ARBA" id="ARBA00004191"/>
    </source>
</evidence>
<dbReference type="InterPro" id="IPR000070">
    <property type="entry name" value="Pectinesterase_cat"/>
</dbReference>
<evidence type="ECO:0000259" key="11">
    <source>
        <dbReference type="SMART" id="SM00856"/>
    </source>
</evidence>
<dbReference type="UniPathway" id="UPA00545">
    <property type="reaction ID" value="UER00823"/>
</dbReference>
<evidence type="ECO:0000256" key="8">
    <source>
        <dbReference type="ARBA" id="ARBA00023085"/>
    </source>
</evidence>
<evidence type="ECO:0000256" key="5">
    <source>
        <dbReference type="ARBA" id="ARBA00013229"/>
    </source>
</evidence>
<name>A0A2I0AM80_9ASPA</name>
<dbReference type="EMBL" id="KZ451970">
    <property type="protein sequence ID" value="PKA56659.1"/>
    <property type="molecule type" value="Genomic_DNA"/>
</dbReference>
<evidence type="ECO:0000256" key="4">
    <source>
        <dbReference type="ARBA" id="ARBA00007786"/>
    </source>
</evidence>
<protein>
    <recommendedName>
        <fullName evidence="5 10">Pectinesterase</fullName>
        <ecNumber evidence="5 10">3.1.1.11</ecNumber>
    </recommendedName>
</protein>
<keyword evidence="6" id="KW-0964">Secreted</keyword>
<dbReference type="GO" id="GO:0045490">
    <property type="term" value="P:pectin catabolic process"/>
    <property type="evidence" value="ECO:0007669"/>
    <property type="project" value="UniProtKB-UniRule"/>
</dbReference>
<dbReference type="OrthoDB" id="2019149at2759"/>
<keyword evidence="13" id="KW-1185">Reference proteome</keyword>
<keyword evidence="6" id="KW-0134">Cell wall</keyword>
<dbReference type="InterPro" id="IPR011050">
    <property type="entry name" value="Pectin_lyase_fold/virulence"/>
</dbReference>
<reference evidence="12 13" key="1">
    <citation type="journal article" date="2017" name="Nature">
        <title>The Apostasia genome and the evolution of orchids.</title>
        <authorList>
            <person name="Zhang G.Q."/>
            <person name="Liu K.W."/>
            <person name="Li Z."/>
            <person name="Lohaus R."/>
            <person name="Hsiao Y.Y."/>
            <person name="Niu S.C."/>
            <person name="Wang J.Y."/>
            <person name="Lin Y.C."/>
            <person name="Xu Q."/>
            <person name="Chen L.J."/>
            <person name="Yoshida K."/>
            <person name="Fujiwara S."/>
            <person name="Wang Z.W."/>
            <person name="Zhang Y.Q."/>
            <person name="Mitsuda N."/>
            <person name="Wang M."/>
            <person name="Liu G.H."/>
            <person name="Pecoraro L."/>
            <person name="Huang H.X."/>
            <person name="Xiao X.J."/>
            <person name="Lin M."/>
            <person name="Wu X.Y."/>
            <person name="Wu W.L."/>
            <person name="Chen Y.Y."/>
            <person name="Chang S.B."/>
            <person name="Sakamoto S."/>
            <person name="Ohme-Takagi M."/>
            <person name="Yagi M."/>
            <person name="Zeng S.J."/>
            <person name="Shen C.Y."/>
            <person name="Yeh C.M."/>
            <person name="Luo Y.B."/>
            <person name="Tsai W.C."/>
            <person name="Van de Peer Y."/>
            <person name="Liu Z.J."/>
        </authorList>
    </citation>
    <scope>NUCLEOTIDE SEQUENCE [LARGE SCALE GENOMIC DNA]</scope>
    <source>
        <strain evidence="13">cv. Shenzhen</strain>
        <tissue evidence="12">Stem</tissue>
    </source>
</reference>
<evidence type="ECO:0000256" key="9">
    <source>
        <dbReference type="PROSITE-ProRule" id="PRU10040"/>
    </source>
</evidence>
<dbReference type="Pfam" id="PF01095">
    <property type="entry name" value="Pectinesterase"/>
    <property type="match status" value="1"/>
</dbReference>
<dbReference type="PROSITE" id="PS00503">
    <property type="entry name" value="PECTINESTERASE_2"/>
    <property type="match status" value="1"/>
</dbReference>
<feature type="signal peptide" evidence="10">
    <location>
        <begin position="1"/>
        <end position="22"/>
    </location>
</feature>
<evidence type="ECO:0000256" key="2">
    <source>
        <dbReference type="ARBA" id="ARBA00005184"/>
    </source>
</evidence>
<dbReference type="InterPro" id="IPR012334">
    <property type="entry name" value="Pectin_lyas_fold"/>
</dbReference>
<dbReference type="GO" id="GO:0042545">
    <property type="term" value="P:cell wall modification"/>
    <property type="evidence" value="ECO:0007669"/>
    <property type="project" value="UniProtKB-UniRule"/>
</dbReference>
<dbReference type="SUPFAM" id="SSF101148">
    <property type="entry name" value="Plant invertase/pectin methylesterase inhibitor"/>
    <property type="match status" value="1"/>
</dbReference>
<dbReference type="SMART" id="SM00856">
    <property type="entry name" value="PMEI"/>
    <property type="match status" value="1"/>
</dbReference>
<proteinExistence type="inferred from homology"/>
<dbReference type="Pfam" id="PF04043">
    <property type="entry name" value="PMEI"/>
    <property type="match status" value="1"/>
</dbReference>
<evidence type="ECO:0000256" key="6">
    <source>
        <dbReference type="ARBA" id="ARBA00022512"/>
    </source>
</evidence>
<dbReference type="Gene3D" id="2.160.20.10">
    <property type="entry name" value="Single-stranded right-handed beta-helix, Pectin lyase-like"/>
    <property type="match status" value="1"/>
</dbReference>
<evidence type="ECO:0000313" key="12">
    <source>
        <dbReference type="EMBL" id="PKA56659.1"/>
    </source>
</evidence>
<accession>A0A2I0AM80</accession>
<feature type="chain" id="PRO_5013985320" description="Pectinesterase" evidence="10">
    <location>
        <begin position="23"/>
        <end position="532"/>
    </location>
</feature>
<evidence type="ECO:0000256" key="3">
    <source>
        <dbReference type="ARBA" id="ARBA00006027"/>
    </source>
</evidence>
<comment type="pathway">
    <text evidence="2 10">Glycan metabolism; pectin degradation; 2-dehydro-3-deoxy-D-gluconate from pectin: step 1/5.</text>
</comment>
<keyword evidence="10" id="KW-0732">Signal</keyword>
<keyword evidence="7 10" id="KW-0378">Hydrolase</keyword>
<dbReference type="AlphaFoldDB" id="A0A2I0AM80"/>
<sequence>MAGNLPSLLVLLLLLLSAVCAAATSPEIHEACKASRFPDSCERRISGSISSLPTAAGDIIVSIFNATIRSLPAAVSKVQAIVTVSSGDPKRTAAASSCLEVLFFSSRRLAAAAADPNLSSSADARSWTGAAHHYLSGCFSGLRNVRGTREVEDAMGLLAELANLTGDGLAMLAALQRYGSDTSLWGPPETERDGYWGYPPSSPTTVTSRDFPVRTAANATVCGDGGCEHGTVQAAVDAAPANVGGGERFVIWIREGVYDETVRVPFEKTNLVFLGDGMGKTVITGNLSVTSPGISTYASATVAVDGDGFMARDLTVRNTAGPDVHQAVAFRSTADLTVLDAVELVGHQDTLYAHSLRHFYKSCAISGTIDFIFGDAAAIFQDCTILVVPRQLYPEKMETDTITAHGRADPAQPTGFVFHRCTLNATEEYWRYYDSNTTAHKVYLGRPWREYSRTVFLNCYMAAVVTPEGWLPWDGEFGLPTLFYGEFQSSGPGANAPARVPWSSQIPAEHVAVYSVDNFIQGSRWIPSDCRR</sequence>
<dbReference type="PANTHER" id="PTHR31707">
    <property type="entry name" value="PECTINESTERASE"/>
    <property type="match status" value="1"/>
</dbReference>
<dbReference type="Gene3D" id="1.20.140.40">
    <property type="entry name" value="Invertase/pectin methylesterase inhibitor family protein"/>
    <property type="match status" value="1"/>
</dbReference>
<evidence type="ECO:0000256" key="10">
    <source>
        <dbReference type="RuleBase" id="RU000589"/>
    </source>
</evidence>
<evidence type="ECO:0000313" key="13">
    <source>
        <dbReference type="Proteomes" id="UP000236161"/>
    </source>
</evidence>
<gene>
    <name evidence="12" type="primary">PME51</name>
    <name evidence="12" type="ORF">AXF42_Ash012789</name>
</gene>
<comment type="subcellular location">
    <subcellularLocation>
        <location evidence="1">Secreted</location>
        <location evidence="1">Cell wall</location>
    </subcellularLocation>
</comment>